<accession>A0ABX5Q2I3</accession>
<dbReference type="RefSeq" id="WP_015361907.1">
    <property type="nucleotide sequence ID" value="NZ_QKZR01000001.1"/>
</dbReference>
<reference evidence="1 2" key="1">
    <citation type="submission" date="2018-06" db="EMBL/GenBank/DDBJ databases">
        <title>Genomic Encyclopedia of Archaeal and Bacterial Type Strains, Phase II (KMG-II): from individual species to whole genera.</title>
        <authorList>
            <person name="Goeker M."/>
        </authorList>
    </citation>
    <scope>NUCLEOTIDE SEQUENCE [LARGE SCALE GENOMIC DNA]</scope>
    <source>
        <strain evidence="1 2">DSM 17205</strain>
    </source>
</reference>
<name>A0ABX5Q2I3_9FLAO</name>
<sequence>MKKNLLFLTLIVFLISPISIFSQEEKHWTSDLNIKVGYGNNFGYKTDLNVTGFEYFTPTNGTFRVGLGKDFEFSEKWTLQAALELDWIRSVNEYRAEPSATGFDRTVGVGSQFSSNSDLQYTISLPFNYHLVNKNNSQLGVAFGPELNFNFQKVFEGGGFGLGDSVLRYDEVEFDNTVFRPSALLAVSYKTRFGNLPVRAQAFFSYSLTNQYSGTYQYENVFNGESQRGDFEM</sequence>
<protein>
    <recommendedName>
        <fullName evidence="3">Outer membrane protein beta-barrel domain-containing protein</fullName>
    </recommendedName>
</protein>
<evidence type="ECO:0008006" key="3">
    <source>
        <dbReference type="Google" id="ProtNLM"/>
    </source>
</evidence>
<gene>
    <name evidence="1" type="ORF">LX97_01076</name>
</gene>
<proteinExistence type="predicted"/>
<comment type="caution">
    <text evidence="1">The sequence shown here is derived from an EMBL/GenBank/DDBJ whole genome shotgun (WGS) entry which is preliminary data.</text>
</comment>
<organism evidence="1 2">
    <name type="scientific">Nonlabens dokdonensis</name>
    <dbReference type="NCBI Taxonomy" id="328515"/>
    <lineage>
        <taxon>Bacteria</taxon>
        <taxon>Pseudomonadati</taxon>
        <taxon>Bacteroidota</taxon>
        <taxon>Flavobacteriia</taxon>
        <taxon>Flavobacteriales</taxon>
        <taxon>Flavobacteriaceae</taxon>
        <taxon>Nonlabens</taxon>
    </lineage>
</organism>
<dbReference type="EMBL" id="QKZR01000001">
    <property type="protein sequence ID" value="PZX44068.1"/>
    <property type="molecule type" value="Genomic_DNA"/>
</dbReference>
<dbReference type="Proteomes" id="UP000248584">
    <property type="component" value="Unassembled WGS sequence"/>
</dbReference>
<evidence type="ECO:0000313" key="1">
    <source>
        <dbReference type="EMBL" id="PZX44068.1"/>
    </source>
</evidence>
<evidence type="ECO:0000313" key="2">
    <source>
        <dbReference type="Proteomes" id="UP000248584"/>
    </source>
</evidence>
<keyword evidence="2" id="KW-1185">Reference proteome</keyword>